<dbReference type="RefSeq" id="WP_157355664.1">
    <property type="nucleotide sequence ID" value="NZ_CYZU01000039.1"/>
</dbReference>
<dbReference type="EMBL" id="CYZU01000039">
    <property type="protein sequence ID" value="CUO85744.1"/>
    <property type="molecule type" value="Genomic_DNA"/>
</dbReference>
<evidence type="ECO:0000313" key="1">
    <source>
        <dbReference type="EMBL" id="CUO85744.1"/>
    </source>
</evidence>
<dbReference type="Proteomes" id="UP000095544">
    <property type="component" value="Unassembled WGS sequence"/>
</dbReference>
<organism evidence="1 2">
    <name type="scientific">Faecalicatena contorta</name>
    <dbReference type="NCBI Taxonomy" id="39482"/>
    <lineage>
        <taxon>Bacteria</taxon>
        <taxon>Bacillati</taxon>
        <taxon>Bacillota</taxon>
        <taxon>Clostridia</taxon>
        <taxon>Lachnospirales</taxon>
        <taxon>Lachnospiraceae</taxon>
        <taxon>Faecalicatena</taxon>
    </lineage>
</organism>
<reference evidence="1 2" key="1">
    <citation type="submission" date="2015-09" db="EMBL/GenBank/DDBJ databases">
        <authorList>
            <consortium name="Pathogen Informatics"/>
        </authorList>
    </citation>
    <scope>NUCLEOTIDE SEQUENCE [LARGE SCALE GENOMIC DNA]</scope>
    <source>
        <strain evidence="1 2">2789STDY5834876</strain>
    </source>
</reference>
<dbReference type="AlphaFoldDB" id="A0A174IEW2"/>
<gene>
    <name evidence="1" type="ORF">ERS852491_03526</name>
</gene>
<evidence type="ECO:0000313" key="2">
    <source>
        <dbReference type="Proteomes" id="UP000095544"/>
    </source>
</evidence>
<name>A0A174IEW2_9FIRM</name>
<accession>A0A174IEW2</accession>
<sequence length="56" mass="6534">MTNEQIANAYAITKVLGSDLSFDEFQKIYSEYYTESINELNSRLEYAKCEAVERPF</sequence>
<proteinExistence type="predicted"/>
<protein>
    <submittedName>
        <fullName evidence="1">Uncharacterized protein</fullName>
    </submittedName>
</protein>